<evidence type="ECO:0008006" key="3">
    <source>
        <dbReference type="Google" id="ProtNLM"/>
    </source>
</evidence>
<dbReference type="Gene3D" id="3.40.50.12370">
    <property type="match status" value="1"/>
</dbReference>
<organism evidence="1 2">
    <name type="scientific">Desulfamplus magnetovallimortis</name>
    <dbReference type="NCBI Taxonomy" id="1246637"/>
    <lineage>
        <taxon>Bacteria</taxon>
        <taxon>Pseudomonadati</taxon>
        <taxon>Thermodesulfobacteriota</taxon>
        <taxon>Desulfobacteria</taxon>
        <taxon>Desulfobacterales</taxon>
        <taxon>Desulfobacteraceae</taxon>
        <taxon>Desulfamplus</taxon>
    </lineage>
</organism>
<name>A0A1W1HJJ5_9BACT</name>
<dbReference type="AlphaFoldDB" id="A0A1W1HJJ5"/>
<accession>A0A1W1HJJ5</accession>
<dbReference type="EMBL" id="FWEV01000321">
    <property type="protein sequence ID" value="SLM32542.1"/>
    <property type="molecule type" value="Genomic_DNA"/>
</dbReference>
<protein>
    <recommendedName>
        <fullName evidence="3">UspA domain-containing protein</fullName>
    </recommendedName>
</protein>
<sequence length="148" mass="16307">MNSDLLVIFENEQVFPDALTYARELALRIDARVTLLMLVSMSFAGSGILGAKRSALKKIESRAGALLAKFSEPFIRERIEIASALKIGEPAQELIKYLADRPPFKAILWGSGQELPFVAKGGSGHWLRKVTASLECPLLTITRRTPPQ</sequence>
<dbReference type="RefSeq" id="WP_080802443.1">
    <property type="nucleotide sequence ID" value="NZ_LT828543.1"/>
</dbReference>
<evidence type="ECO:0000313" key="1">
    <source>
        <dbReference type="EMBL" id="SLM32542.1"/>
    </source>
</evidence>
<keyword evidence="2" id="KW-1185">Reference proteome</keyword>
<proteinExistence type="predicted"/>
<reference evidence="1 2" key="1">
    <citation type="submission" date="2017-03" db="EMBL/GenBank/DDBJ databases">
        <authorList>
            <person name="Afonso C.L."/>
            <person name="Miller P.J."/>
            <person name="Scott M.A."/>
            <person name="Spackman E."/>
            <person name="Goraichik I."/>
            <person name="Dimitrov K.M."/>
            <person name="Suarez D.L."/>
            <person name="Swayne D.E."/>
        </authorList>
    </citation>
    <scope>NUCLEOTIDE SEQUENCE [LARGE SCALE GENOMIC DNA]</scope>
    <source>
        <strain evidence="1">PRJEB14757</strain>
    </source>
</reference>
<dbReference type="STRING" id="1246637.MTBBW1_760006"/>
<dbReference type="OrthoDB" id="5419857at2"/>
<gene>
    <name evidence="1" type="ORF">MTBBW1_760006</name>
</gene>
<dbReference type="CDD" id="cd00293">
    <property type="entry name" value="USP-like"/>
    <property type="match status" value="1"/>
</dbReference>
<dbReference type="Proteomes" id="UP000191931">
    <property type="component" value="Unassembled WGS sequence"/>
</dbReference>
<dbReference type="SUPFAM" id="SSF52402">
    <property type="entry name" value="Adenine nucleotide alpha hydrolases-like"/>
    <property type="match status" value="1"/>
</dbReference>
<evidence type="ECO:0000313" key="2">
    <source>
        <dbReference type="Proteomes" id="UP000191931"/>
    </source>
</evidence>